<dbReference type="HOGENOM" id="CLU_908208_0_0_9"/>
<dbReference type="InterPro" id="IPR050595">
    <property type="entry name" value="Bact_response_regulator"/>
</dbReference>
<evidence type="ECO:0000256" key="4">
    <source>
        <dbReference type="PROSITE-ProRule" id="PRU00169"/>
    </source>
</evidence>
<evidence type="ECO:0000256" key="1">
    <source>
        <dbReference type="ARBA" id="ARBA00018672"/>
    </source>
</evidence>
<feature type="modified residue" description="4-aspartylphosphate" evidence="4">
    <location>
        <position position="55"/>
    </location>
</feature>
<dbReference type="PROSITE" id="PS50110">
    <property type="entry name" value="RESPONSE_REGULATORY"/>
    <property type="match status" value="1"/>
</dbReference>
<proteinExistence type="predicted"/>
<dbReference type="Proteomes" id="UP000005435">
    <property type="component" value="Chromosome"/>
</dbReference>
<reference evidence="7" key="1">
    <citation type="submission" date="2011-12" db="EMBL/GenBank/DDBJ databases">
        <title>Complete sequence of Clostridium clariflavum DSM 19732.</title>
        <authorList>
            <consortium name="US DOE Joint Genome Institute"/>
            <person name="Lucas S."/>
            <person name="Han J."/>
            <person name="Lapidus A."/>
            <person name="Cheng J.-F."/>
            <person name="Goodwin L."/>
            <person name="Pitluck S."/>
            <person name="Peters L."/>
            <person name="Teshima H."/>
            <person name="Detter J.C."/>
            <person name="Han C."/>
            <person name="Tapia R."/>
            <person name="Land M."/>
            <person name="Hauser L."/>
            <person name="Kyrpides N."/>
            <person name="Ivanova N."/>
            <person name="Pagani I."/>
            <person name="Kitzmiller T."/>
            <person name="Lynd L."/>
            <person name="Izquierdo J."/>
            <person name="Woyke T."/>
        </authorList>
    </citation>
    <scope>NUCLEOTIDE SEQUENCE [LARGE SCALE GENOMIC DNA]</scope>
    <source>
        <strain evidence="7">DSM 19732 / NBRC 101661 / EBR45</strain>
    </source>
</reference>
<comment type="function">
    <text evidence="3">May play the central regulatory role in sporulation. It may be an element of the effector pathway responsible for the activation of sporulation genes in response to nutritional stress. Spo0A may act in concert with spo0H (a sigma factor) to control the expression of some genes that are critical to the sporulation process.</text>
</comment>
<dbReference type="InterPro" id="IPR001789">
    <property type="entry name" value="Sig_transdc_resp-reg_receiver"/>
</dbReference>
<gene>
    <name evidence="6" type="ordered locus">Clocl_3297</name>
</gene>
<reference evidence="6 7" key="2">
    <citation type="journal article" date="2012" name="Stand. Genomic Sci.">
        <title>Complete Genome Sequence of Clostridium clariflavum DSM 19732.</title>
        <authorList>
            <person name="Izquierdo J.A."/>
            <person name="Goodwin L."/>
            <person name="Davenport K.W."/>
            <person name="Teshima H."/>
            <person name="Bruce D."/>
            <person name="Detter C."/>
            <person name="Tapia R."/>
            <person name="Han S."/>
            <person name="Land M."/>
            <person name="Hauser L."/>
            <person name="Jeffries C.D."/>
            <person name="Han J."/>
            <person name="Pitluck S."/>
            <person name="Nolan M."/>
            <person name="Chen A."/>
            <person name="Huntemann M."/>
            <person name="Mavromatis K."/>
            <person name="Mikhailova N."/>
            <person name="Liolios K."/>
            <person name="Woyke T."/>
            <person name="Lynd L.R."/>
        </authorList>
    </citation>
    <scope>NUCLEOTIDE SEQUENCE [LARGE SCALE GENOMIC DNA]</scope>
    <source>
        <strain evidence="7">DSM 19732 / NBRC 101661 / EBR45</strain>
    </source>
</reference>
<protein>
    <recommendedName>
        <fullName evidence="1">Stage 0 sporulation protein A homolog</fullName>
    </recommendedName>
</protein>
<dbReference type="Gene3D" id="3.40.50.2300">
    <property type="match status" value="1"/>
</dbReference>
<dbReference type="EMBL" id="CP003065">
    <property type="protein sequence ID" value="AEV69802.1"/>
    <property type="molecule type" value="Genomic_DNA"/>
</dbReference>
<dbReference type="InterPro" id="IPR011006">
    <property type="entry name" value="CheY-like_superfamily"/>
</dbReference>
<dbReference type="eggNOG" id="COG3706">
    <property type="taxonomic scope" value="Bacteria"/>
</dbReference>
<evidence type="ECO:0000313" key="6">
    <source>
        <dbReference type="EMBL" id="AEV69802.1"/>
    </source>
</evidence>
<dbReference type="OrthoDB" id="9802426at2"/>
<dbReference type="GO" id="GO:0000160">
    <property type="term" value="P:phosphorelay signal transduction system"/>
    <property type="evidence" value="ECO:0007669"/>
    <property type="project" value="InterPro"/>
</dbReference>
<dbReference type="Pfam" id="PF00072">
    <property type="entry name" value="Response_reg"/>
    <property type="match status" value="1"/>
</dbReference>
<keyword evidence="2 4" id="KW-0597">Phosphoprotein</keyword>
<dbReference type="AlphaFoldDB" id="G8LWU1"/>
<dbReference type="STRING" id="720554.Clocl_3297"/>
<dbReference type="SUPFAM" id="SSF52172">
    <property type="entry name" value="CheY-like"/>
    <property type="match status" value="1"/>
</dbReference>
<sequence length="306" mass="35150">MDGTILLIDYSEYEREKIKITFDNFGEFQFIEVENINKYKQISENLPDLSLIIIDISFPSEREGFEVISSLRKNSSTANTPIIIVTKSDNIQYKDHALKFNVSDFIIKPYPPKRLENSIKSTLKIDNKFRYNLGSVNVITMSVEDYIAKEFKIASRANQSLSIVFITHIDINKPSSEDPRIISSEQKSQIYNMAIEKVKSASRSTDTVIFNDDKDILVILPFTNSQGAEIVVNKINDNLVQGLKALNVPSDYFYIVYTTFPQDGKNFQAVMEKALKKVEDKIMLEKITNISLNKLDHARKTYRKFN</sequence>
<dbReference type="CDD" id="cd00156">
    <property type="entry name" value="REC"/>
    <property type="match status" value="1"/>
</dbReference>
<organism evidence="6 7">
    <name type="scientific">Acetivibrio clariflavus (strain DSM 19732 / NBRC 101661 / EBR45)</name>
    <name type="common">Clostridium clariflavum</name>
    <dbReference type="NCBI Taxonomy" id="720554"/>
    <lineage>
        <taxon>Bacteria</taxon>
        <taxon>Bacillati</taxon>
        <taxon>Bacillota</taxon>
        <taxon>Clostridia</taxon>
        <taxon>Eubacteriales</taxon>
        <taxon>Oscillospiraceae</taxon>
        <taxon>Acetivibrio</taxon>
    </lineage>
</organism>
<evidence type="ECO:0000256" key="3">
    <source>
        <dbReference type="ARBA" id="ARBA00024867"/>
    </source>
</evidence>
<evidence type="ECO:0000313" key="7">
    <source>
        <dbReference type="Proteomes" id="UP000005435"/>
    </source>
</evidence>
<feature type="domain" description="Response regulatory" evidence="5">
    <location>
        <begin position="4"/>
        <end position="123"/>
    </location>
</feature>
<keyword evidence="7" id="KW-1185">Reference proteome</keyword>
<name>G8LWU1_ACECE</name>
<evidence type="ECO:0000256" key="2">
    <source>
        <dbReference type="ARBA" id="ARBA00022553"/>
    </source>
</evidence>
<dbReference type="PANTHER" id="PTHR44591">
    <property type="entry name" value="STRESS RESPONSE REGULATOR PROTEIN 1"/>
    <property type="match status" value="1"/>
</dbReference>
<dbReference type="RefSeq" id="WP_014256335.1">
    <property type="nucleotide sequence ID" value="NC_016627.1"/>
</dbReference>
<dbReference type="PANTHER" id="PTHR44591:SF3">
    <property type="entry name" value="RESPONSE REGULATORY DOMAIN-CONTAINING PROTEIN"/>
    <property type="match status" value="1"/>
</dbReference>
<dbReference type="KEGG" id="ccl:Clocl_3297"/>
<evidence type="ECO:0000259" key="5">
    <source>
        <dbReference type="PROSITE" id="PS50110"/>
    </source>
</evidence>
<accession>G8LWU1</accession>
<dbReference type="SMART" id="SM00448">
    <property type="entry name" value="REC"/>
    <property type="match status" value="1"/>
</dbReference>